<evidence type="ECO:0000313" key="2">
    <source>
        <dbReference type="Proteomes" id="UP000809789"/>
    </source>
</evidence>
<reference evidence="1" key="1">
    <citation type="submission" date="2021-07" db="EMBL/GenBank/DDBJ databases">
        <title>Elsinoe batatas strain:CRI-CJ2 Genome sequencing and assembly.</title>
        <authorList>
            <person name="Huang L."/>
        </authorList>
    </citation>
    <scope>NUCLEOTIDE SEQUENCE</scope>
    <source>
        <strain evidence="1">CRI-CJ2</strain>
    </source>
</reference>
<keyword evidence="2" id="KW-1185">Reference proteome</keyword>
<evidence type="ECO:0000313" key="1">
    <source>
        <dbReference type="EMBL" id="KAG8628264.1"/>
    </source>
</evidence>
<accession>A0A8K0L235</accession>
<name>A0A8K0L235_9PEZI</name>
<dbReference type="Proteomes" id="UP000809789">
    <property type="component" value="Unassembled WGS sequence"/>
</dbReference>
<sequence length="226" mass="26262">MAIFATLRRLWHIAGQSEAHSAPTPEGGILLRAYTSNLQRYEDFVPDPPTIIMTYREDYEEFVRTRGYPPKKGDTALKSLYRIYEHLILDRNIDLRNELERFWYQRWPVASIPEPSDPDRERLAMLSIAADLLVESFNDRINKGLPRHAPSIITDDDIDKWKSQPKVLETLPTWAKDCPALPTTLVIPHWSEGEELVSLKSFEDNTASEEARKKNILMEQPHIYFL</sequence>
<organism evidence="1 2">
    <name type="scientific">Elsinoe batatas</name>
    <dbReference type="NCBI Taxonomy" id="2601811"/>
    <lineage>
        <taxon>Eukaryota</taxon>
        <taxon>Fungi</taxon>
        <taxon>Dikarya</taxon>
        <taxon>Ascomycota</taxon>
        <taxon>Pezizomycotina</taxon>
        <taxon>Dothideomycetes</taxon>
        <taxon>Dothideomycetidae</taxon>
        <taxon>Myriangiales</taxon>
        <taxon>Elsinoaceae</taxon>
        <taxon>Elsinoe</taxon>
    </lineage>
</organism>
<proteinExistence type="predicted"/>
<gene>
    <name evidence="1" type="ORF">KVT40_004137</name>
</gene>
<dbReference type="AlphaFoldDB" id="A0A8K0L235"/>
<comment type="caution">
    <text evidence="1">The sequence shown here is derived from an EMBL/GenBank/DDBJ whole genome shotgun (WGS) entry which is preliminary data.</text>
</comment>
<dbReference type="OrthoDB" id="5422293at2759"/>
<protein>
    <submittedName>
        <fullName evidence="1">Uncharacterized protein</fullName>
    </submittedName>
</protein>
<dbReference type="EMBL" id="JAESVG020000004">
    <property type="protein sequence ID" value="KAG8628264.1"/>
    <property type="molecule type" value="Genomic_DNA"/>
</dbReference>